<proteinExistence type="predicted"/>
<dbReference type="KEGG" id="phy:AJ81_01365"/>
<dbReference type="STRING" id="1123384.AJ81_01365"/>
<name>A0A0X1KP84_9THEM</name>
<organism evidence="1 2">
    <name type="scientific">Pseudothermotoga hypogea DSM 11164 = NBRC 106472</name>
    <dbReference type="NCBI Taxonomy" id="1123384"/>
    <lineage>
        <taxon>Bacteria</taxon>
        <taxon>Thermotogati</taxon>
        <taxon>Thermotogota</taxon>
        <taxon>Thermotogae</taxon>
        <taxon>Thermotogales</taxon>
        <taxon>Thermotogaceae</taxon>
        <taxon>Pseudothermotoga</taxon>
    </lineage>
</organism>
<dbReference type="PATRIC" id="fig|1123384.7.peg.273"/>
<dbReference type="PaxDb" id="1123384-AJ81_01365"/>
<gene>
    <name evidence="1" type="ORF">AJ81_01365</name>
</gene>
<reference evidence="1 2" key="1">
    <citation type="submission" date="2014-01" db="EMBL/GenBank/DDBJ databases">
        <title>Genome sequencing of Thermotog hypogea.</title>
        <authorList>
            <person name="Zhang X."/>
            <person name="Alvare G."/>
            <person name="Fristensky B."/>
            <person name="Chen L."/>
            <person name="Suen T."/>
            <person name="Chen Q."/>
            <person name="Ma K."/>
        </authorList>
    </citation>
    <scope>NUCLEOTIDE SEQUENCE [LARGE SCALE GENOMIC DNA]</scope>
    <source>
        <strain evidence="1 2">DSM 11164</strain>
    </source>
</reference>
<dbReference type="RefSeq" id="WP_031503390.1">
    <property type="nucleotide sequence ID" value="NC_022795.1"/>
</dbReference>
<evidence type="ECO:0000313" key="2">
    <source>
        <dbReference type="Proteomes" id="UP000077469"/>
    </source>
</evidence>
<sequence length="110" mass="11953">MKLSEIVKTLNLEICCGNCEVDVRYGCVGDLLSEVMAHAKSDSIWVTVQSHVNIIAVSVITGIRAIVLCNAHSFSNETIEKAKAEGVCLLRTDKSPFEIVGRLYGMGIEP</sequence>
<dbReference type="AlphaFoldDB" id="A0A0X1KP84"/>
<accession>A0A0X1KP84</accession>
<protein>
    <recommendedName>
        <fullName evidence="3">Iron-sulfur binding hydrogenase</fullName>
    </recommendedName>
</protein>
<dbReference type="OrthoDB" id="9800356at2"/>
<dbReference type="Gene3D" id="3.40.1390.20">
    <property type="entry name" value="HprK N-terminal domain-like"/>
    <property type="match status" value="1"/>
</dbReference>
<dbReference type="SUPFAM" id="SSF75138">
    <property type="entry name" value="HprK N-terminal domain-like"/>
    <property type="match status" value="1"/>
</dbReference>
<keyword evidence="2" id="KW-1185">Reference proteome</keyword>
<dbReference type="InterPro" id="IPR028979">
    <property type="entry name" value="Ser_kin/Pase_Hpr-like_N_sf"/>
</dbReference>
<evidence type="ECO:0008006" key="3">
    <source>
        <dbReference type="Google" id="ProtNLM"/>
    </source>
</evidence>
<dbReference type="EMBL" id="CP007141">
    <property type="protein sequence ID" value="AJC73072.1"/>
    <property type="molecule type" value="Genomic_DNA"/>
</dbReference>
<dbReference type="Proteomes" id="UP000077469">
    <property type="component" value="Chromosome"/>
</dbReference>
<evidence type="ECO:0000313" key="1">
    <source>
        <dbReference type="EMBL" id="AJC73072.1"/>
    </source>
</evidence>